<feature type="domain" description="CRESS-DNA virus Rep endonuclease" evidence="14">
    <location>
        <begin position="5"/>
        <end position="104"/>
    </location>
</feature>
<name>A0A6G9W2F8_9VIRU</name>
<evidence type="ECO:0000259" key="14">
    <source>
        <dbReference type="PROSITE" id="PS52020"/>
    </source>
</evidence>
<keyword evidence="8" id="KW-0479">Metal-binding</keyword>
<dbReference type="Gene3D" id="3.40.50.300">
    <property type="entry name" value="P-loop containing nucleotide triphosphate hydrolases"/>
    <property type="match status" value="1"/>
</dbReference>
<dbReference type="GO" id="GO:0000166">
    <property type="term" value="F:nucleotide binding"/>
    <property type="evidence" value="ECO:0007669"/>
    <property type="project" value="UniProtKB-KW"/>
</dbReference>
<dbReference type="InterPro" id="IPR049912">
    <property type="entry name" value="CRESS_DNA_REP"/>
</dbReference>
<dbReference type="InterPro" id="IPR027417">
    <property type="entry name" value="P-loop_NTPase"/>
</dbReference>
<comment type="subcellular location">
    <subcellularLocation>
        <location evidence="1">Host nucleus</location>
    </subcellularLocation>
</comment>
<dbReference type="EMBL" id="MN379612">
    <property type="protein sequence ID" value="QIR82249.1"/>
    <property type="molecule type" value="Genomic_DNA"/>
</dbReference>
<dbReference type="InterPro" id="IPR001301">
    <property type="entry name" value="Gemini_AL1_CLV"/>
</dbReference>
<evidence type="ECO:0000256" key="8">
    <source>
        <dbReference type="ARBA" id="ARBA00022723"/>
    </source>
</evidence>
<keyword evidence="16" id="KW-1185">Reference proteome</keyword>
<keyword evidence="7" id="KW-0540">Nuclease</keyword>
<dbReference type="Pfam" id="PF00799">
    <property type="entry name" value="Gemini_AL1"/>
    <property type="match status" value="1"/>
</dbReference>
<dbReference type="GO" id="GO:0003677">
    <property type="term" value="F:DNA binding"/>
    <property type="evidence" value="ECO:0007669"/>
    <property type="project" value="UniProtKB-KW"/>
</dbReference>
<keyword evidence="6" id="KW-0235">DNA replication</keyword>
<dbReference type="KEGG" id="vg:80536570"/>
<evidence type="ECO:0000256" key="10">
    <source>
        <dbReference type="ARBA" id="ARBA00022759"/>
    </source>
</evidence>
<dbReference type="SUPFAM" id="SSF55464">
    <property type="entry name" value="Origin of replication-binding domain, RBD-like"/>
    <property type="match status" value="1"/>
</dbReference>
<keyword evidence="4" id="KW-0808">Transferase</keyword>
<evidence type="ECO:0000313" key="16">
    <source>
        <dbReference type="Proteomes" id="UP000682440"/>
    </source>
</evidence>
<dbReference type="GO" id="GO:0016779">
    <property type="term" value="F:nucleotidyltransferase activity"/>
    <property type="evidence" value="ECO:0007669"/>
    <property type="project" value="UniProtKB-KW"/>
</dbReference>
<reference evidence="15" key="1">
    <citation type="submission" date="2019-08" db="EMBL/GenBank/DDBJ databases">
        <title>Identification of single stranded DNA viruses in chicken tracheal swab swabs.</title>
        <authorList>
            <person name="Chrzastek K."/>
            <person name="Kapczynski D."/>
            <person name="Kulkarni A."/>
            <person name="Chappell L."/>
            <person name="Schmidlin K."/>
            <person name="Varsani A."/>
        </authorList>
    </citation>
    <scope>NUCLEOTIDE SEQUENCE</scope>
    <source>
        <strain evidence="15">Mg7_73</strain>
    </source>
</reference>
<dbReference type="RefSeq" id="YP_010798393.1">
    <property type="nucleotide sequence ID" value="NC_076436.1"/>
</dbReference>
<dbReference type="PROSITE" id="PS52020">
    <property type="entry name" value="CRESS_DNA_REP"/>
    <property type="match status" value="1"/>
</dbReference>
<dbReference type="GO" id="GO:0006260">
    <property type="term" value="P:DNA replication"/>
    <property type="evidence" value="ECO:0007669"/>
    <property type="project" value="UniProtKB-KW"/>
</dbReference>
<evidence type="ECO:0000256" key="12">
    <source>
        <dbReference type="ARBA" id="ARBA00023124"/>
    </source>
</evidence>
<accession>A0A6G9W2F8</accession>
<evidence type="ECO:0000256" key="3">
    <source>
        <dbReference type="ARBA" id="ARBA00022562"/>
    </source>
</evidence>
<dbReference type="InterPro" id="IPR022692">
    <property type="entry name" value="Gemini_AL1_REP_central"/>
</dbReference>
<evidence type="ECO:0000256" key="4">
    <source>
        <dbReference type="ARBA" id="ARBA00022679"/>
    </source>
</evidence>
<evidence type="ECO:0000256" key="1">
    <source>
        <dbReference type="ARBA" id="ARBA00004147"/>
    </source>
</evidence>
<protein>
    <recommendedName>
        <fullName evidence="2">Replication-associated protein</fullName>
    </recommendedName>
</protein>
<dbReference type="GO" id="GO:0042025">
    <property type="term" value="C:host cell nucleus"/>
    <property type="evidence" value="ECO:0007669"/>
    <property type="project" value="UniProtKB-SubCell"/>
</dbReference>
<evidence type="ECO:0000256" key="6">
    <source>
        <dbReference type="ARBA" id="ARBA00022705"/>
    </source>
</evidence>
<keyword evidence="5" id="KW-0548">Nucleotidyltransferase</keyword>
<keyword evidence="3" id="KW-1048">Host nucleus</keyword>
<dbReference type="GO" id="GO:0005198">
    <property type="term" value="F:structural molecule activity"/>
    <property type="evidence" value="ECO:0007669"/>
    <property type="project" value="InterPro"/>
</dbReference>
<dbReference type="Proteomes" id="UP000682440">
    <property type="component" value="Segment"/>
</dbReference>
<evidence type="ECO:0000313" key="15">
    <source>
        <dbReference type="EMBL" id="QIR82249.1"/>
    </source>
</evidence>
<evidence type="ECO:0000256" key="11">
    <source>
        <dbReference type="ARBA" id="ARBA00022801"/>
    </source>
</evidence>
<dbReference type="GeneID" id="80536570"/>
<evidence type="ECO:0000256" key="5">
    <source>
        <dbReference type="ARBA" id="ARBA00022695"/>
    </source>
</evidence>
<evidence type="ECO:0000256" key="7">
    <source>
        <dbReference type="ARBA" id="ARBA00022722"/>
    </source>
</evidence>
<dbReference type="GO" id="GO:0046872">
    <property type="term" value="F:metal ion binding"/>
    <property type="evidence" value="ECO:0007669"/>
    <property type="project" value="UniProtKB-KW"/>
</dbReference>
<dbReference type="SUPFAM" id="SSF52540">
    <property type="entry name" value="P-loop containing nucleoside triphosphate hydrolases"/>
    <property type="match status" value="1"/>
</dbReference>
<keyword evidence="10" id="KW-0255">Endonuclease</keyword>
<dbReference type="PRINTS" id="PR00228">
    <property type="entry name" value="GEMCOATCLVL1"/>
</dbReference>
<evidence type="ECO:0000256" key="9">
    <source>
        <dbReference type="ARBA" id="ARBA00022741"/>
    </source>
</evidence>
<organism evidence="15 16">
    <name type="scientific">Chicken genomovirus mg7_73</name>
    <dbReference type="NCBI Taxonomy" id="2720949"/>
    <lineage>
        <taxon>Viruses</taxon>
        <taxon>Monodnaviria</taxon>
        <taxon>Shotokuvirae</taxon>
        <taxon>Cressdnaviricota</taxon>
        <taxon>Repensiviricetes</taxon>
        <taxon>Geplafuvirales</taxon>
        <taxon>Genomoviridae</taxon>
        <taxon>Gemykibivirus</taxon>
        <taxon>Gemykibivirus galga1</taxon>
    </lineage>
</organism>
<evidence type="ECO:0000256" key="2">
    <source>
        <dbReference type="ARBA" id="ARBA00014531"/>
    </source>
</evidence>
<dbReference type="Pfam" id="PF08283">
    <property type="entry name" value="Gemini_AL1_M"/>
    <property type="match status" value="1"/>
</dbReference>
<keyword evidence="13" id="KW-0238">DNA-binding</keyword>
<evidence type="ECO:0000256" key="13">
    <source>
        <dbReference type="ARBA" id="ARBA00023125"/>
    </source>
</evidence>
<proteinExistence type="predicted"/>
<keyword evidence="9" id="KW-0547">Nucleotide-binding</keyword>
<dbReference type="Gene3D" id="3.40.1310.20">
    <property type="match status" value="1"/>
</dbReference>
<sequence length="316" mass="36233">MSAFRFYARYALLTYAQCSTLDPFAVVEHLATMGAECIIGRETHADGGTHLHAFVDFGRRFHSRRASVFDVAGFHPNISITKRNPQIHYDYAIKDGEVVAGGLERPDGNAEPAAPNKHHEICLAPTREEFFESVRSLDPRLLLTSFNSLQAYADWNYRVDPEPYRHDPEHVFDTSRFPELQQWVEKYLGWDASVMGKGKSLMLWGKSRTGKTNYARSLSEHAYFGGLFSLEEPLEGVKYAVFDDIAGGLKFFPQYKSWLGNQLEFYTTDKYKKKKLVKWGKPCIWISNEYPITEGVDHDWIEENCIIVHIDSPLYS</sequence>
<keyword evidence="11" id="KW-0378">Hydrolase</keyword>
<keyword evidence="12" id="KW-0190">Covalent protein-DNA linkage</keyword>
<dbReference type="GO" id="GO:0016888">
    <property type="term" value="F:DNA endonuclease activity, producing 5'-phosphomonoesters"/>
    <property type="evidence" value="ECO:0007669"/>
    <property type="project" value="InterPro"/>
</dbReference>